<dbReference type="InterPro" id="IPR029026">
    <property type="entry name" value="tRNA_m1G_MTases_N"/>
</dbReference>
<dbReference type="GO" id="GO:0070039">
    <property type="term" value="F:rRNA (guanosine-2'-O-)-methyltransferase activity"/>
    <property type="evidence" value="ECO:0007669"/>
    <property type="project" value="TreeGrafter"/>
</dbReference>
<evidence type="ECO:0000259" key="5">
    <source>
        <dbReference type="SMART" id="SM00967"/>
    </source>
</evidence>
<protein>
    <submittedName>
        <fullName evidence="6">23S rRNA (Guanosine-2'-O-)-methyltransferase RlmB</fullName>
        <ecNumber evidence="6">2.1.1.185</ecNumber>
    </submittedName>
</protein>
<dbReference type="InterPro" id="IPR029028">
    <property type="entry name" value="Alpha/beta_knot_MTases"/>
</dbReference>
<evidence type="ECO:0000256" key="4">
    <source>
        <dbReference type="SAM" id="MobiDB-lite"/>
    </source>
</evidence>
<dbReference type="InterPro" id="IPR013123">
    <property type="entry name" value="SpoU_subst-bd"/>
</dbReference>
<dbReference type="Pfam" id="PF08032">
    <property type="entry name" value="SpoU_sub_bind"/>
    <property type="match status" value="1"/>
</dbReference>
<dbReference type="InterPro" id="IPR029064">
    <property type="entry name" value="Ribosomal_eL30-like_sf"/>
</dbReference>
<gene>
    <name evidence="6" type="primary">rlmB</name>
    <name evidence="6" type="ORF">KSP9073_01691</name>
</gene>
<dbReference type="PANTHER" id="PTHR46429">
    <property type="entry name" value="23S RRNA (GUANOSINE-2'-O-)-METHYLTRANSFERASE RLMB"/>
    <property type="match status" value="1"/>
</dbReference>
<dbReference type="RefSeq" id="WP_108842508.1">
    <property type="nucleotide sequence ID" value="NZ_ONZI01000002.1"/>
</dbReference>
<keyword evidence="2 6" id="KW-0489">Methyltransferase</keyword>
<dbReference type="InterPro" id="IPR001537">
    <property type="entry name" value="SpoU_MeTrfase"/>
</dbReference>
<comment type="similarity">
    <text evidence="1">Belongs to the class IV-like SAM-binding methyltransferase superfamily. RNA methyltransferase TrmH family.</text>
</comment>
<keyword evidence="3 6" id="KW-0808">Transferase</keyword>
<feature type="domain" description="RNA 2-O ribose methyltransferase substrate binding" evidence="5">
    <location>
        <begin position="49"/>
        <end position="123"/>
    </location>
</feature>
<dbReference type="SMART" id="SM00967">
    <property type="entry name" value="SpoU_sub_bind"/>
    <property type="match status" value="1"/>
</dbReference>
<dbReference type="SUPFAM" id="SSF75217">
    <property type="entry name" value="alpha/beta knot"/>
    <property type="match status" value="1"/>
</dbReference>
<dbReference type="Pfam" id="PF00588">
    <property type="entry name" value="SpoU_methylase"/>
    <property type="match status" value="1"/>
</dbReference>
<dbReference type="AlphaFoldDB" id="A0A2R8CLB4"/>
<evidence type="ECO:0000256" key="2">
    <source>
        <dbReference type="ARBA" id="ARBA00022603"/>
    </source>
</evidence>
<dbReference type="NCBIfam" id="TIGR00186">
    <property type="entry name" value="rRNA_methyl_3"/>
    <property type="match status" value="1"/>
</dbReference>
<feature type="region of interest" description="Disordered" evidence="4">
    <location>
        <begin position="1"/>
        <end position="45"/>
    </location>
</feature>
<dbReference type="Gene3D" id="3.30.1330.30">
    <property type="match status" value="1"/>
</dbReference>
<evidence type="ECO:0000256" key="3">
    <source>
        <dbReference type="ARBA" id="ARBA00022679"/>
    </source>
</evidence>
<dbReference type="SUPFAM" id="SSF55315">
    <property type="entry name" value="L30e-like"/>
    <property type="match status" value="1"/>
</dbReference>
<dbReference type="GO" id="GO:0003723">
    <property type="term" value="F:RNA binding"/>
    <property type="evidence" value="ECO:0007669"/>
    <property type="project" value="InterPro"/>
</dbReference>
<evidence type="ECO:0000256" key="1">
    <source>
        <dbReference type="ARBA" id="ARBA00007228"/>
    </source>
</evidence>
<organism evidence="6 7">
    <name type="scientific">Kushneria phyllosphaerae</name>
    <dbReference type="NCBI Taxonomy" id="2100822"/>
    <lineage>
        <taxon>Bacteria</taxon>
        <taxon>Pseudomonadati</taxon>
        <taxon>Pseudomonadota</taxon>
        <taxon>Gammaproteobacteria</taxon>
        <taxon>Oceanospirillales</taxon>
        <taxon>Halomonadaceae</taxon>
        <taxon>Kushneria</taxon>
    </lineage>
</organism>
<dbReference type="Proteomes" id="UP000244934">
    <property type="component" value="Unassembled WGS sequence"/>
</dbReference>
<reference evidence="7" key="1">
    <citation type="submission" date="2018-03" db="EMBL/GenBank/DDBJ databases">
        <authorList>
            <person name="Navarro De La Torre S."/>
        </authorList>
    </citation>
    <scope>NUCLEOTIDE SEQUENCE [LARGE SCALE GENOMIC DNA]</scope>
    <source>
        <strain evidence="7">EAod3</strain>
    </source>
</reference>
<evidence type="ECO:0000313" key="7">
    <source>
        <dbReference type="Proteomes" id="UP000244934"/>
    </source>
</evidence>
<sequence>MKGDHQRSDKSGKRGGSKPQEQRRQQTTGRGKGGGHSGARAGAPRGLDAVHGVHAVETLLARQQVPVELWVQEGQAEKRLADIQQQATTLGARLVLQPREVLDQIAEGAHQGVIAFCEPLVADNEASLFWQLDARADQSPLLLVLDGVTDVHNFGACLRSADAAGVIGVMVAKDRSAPLNATVRKISCGGAESVPVYQVTNLARALVRLKEYGMQVLGAAGEAEALVHDVDLRGPTALVMGAEGKGLRRLTREHCDQLVKLPMAGQVSSLNVSVATGICLFEAVRQRSTH</sequence>
<proteinExistence type="inferred from homology"/>
<evidence type="ECO:0000313" key="6">
    <source>
        <dbReference type="EMBL" id="SPJ33681.1"/>
    </source>
</evidence>
<dbReference type="Gene3D" id="3.40.1280.10">
    <property type="match status" value="1"/>
</dbReference>
<dbReference type="FunFam" id="3.40.1280.10:FF:000008">
    <property type="entry name" value="Group 3 RNA methyltransferase TrmH"/>
    <property type="match status" value="1"/>
</dbReference>
<accession>A0A2R8CLB4</accession>
<feature type="compositionally biased region" description="Basic and acidic residues" evidence="4">
    <location>
        <begin position="1"/>
        <end position="12"/>
    </location>
</feature>
<dbReference type="EC" id="2.1.1.185" evidence="6"/>
<name>A0A2R8CLB4_9GAMM</name>
<dbReference type="OrthoDB" id="9785673at2"/>
<dbReference type="CDD" id="cd18103">
    <property type="entry name" value="SpoU-like_RlmB"/>
    <property type="match status" value="1"/>
</dbReference>
<dbReference type="GO" id="GO:0005829">
    <property type="term" value="C:cytosol"/>
    <property type="evidence" value="ECO:0007669"/>
    <property type="project" value="TreeGrafter"/>
</dbReference>
<keyword evidence="7" id="KW-1185">Reference proteome</keyword>
<dbReference type="PANTHER" id="PTHR46429:SF1">
    <property type="entry name" value="23S RRNA (GUANOSINE-2'-O-)-METHYLTRANSFERASE RLMB"/>
    <property type="match status" value="1"/>
</dbReference>
<dbReference type="EMBL" id="ONZI01000002">
    <property type="protein sequence ID" value="SPJ33681.1"/>
    <property type="molecule type" value="Genomic_DNA"/>
</dbReference>
<dbReference type="InterPro" id="IPR004441">
    <property type="entry name" value="rRNA_MeTrfase_TrmH"/>
</dbReference>